<accession>A0ABV8AW88</accession>
<protein>
    <submittedName>
        <fullName evidence="1">Uncharacterized protein</fullName>
    </submittedName>
</protein>
<organism evidence="1 2">
    <name type="scientific">Bacillus songklensis</name>
    <dbReference type="NCBI Taxonomy" id="1069116"/>
    <lineage>
        <taxon>Bacteria</taxon>
        <taxon>Bacillati</taxon>
        <taxon>Bacillota</taxon>
        <taxon>Bacilli</taxon>
        <taxon>Bacillales</taxon>
        <taxon>Bacillaceae</taxon>
        <taxon>Bacillus</taxon>
    </lineage>
</organism>
<keyword evidence="2" id="KW-1185">Reference proteome</keyword>
<dbReference type="Proteomes" id="UP001595752">
    <property type="component" value="Unassembled WGS sequence"/>
</dbReference>
<gene>
    <name evidence="1" type="ORF">ACFOU2_01320</name>
</gene>
<sequence>MDQQQILELARQIVELDVKRDEKWEHLTQLAGRYAYELLRKVQNS</sequence>
<dbReference type="RefSeq" id="WP_377911711.1">
    <property type="nucleotide sequence ID" value="NZ_JBHRZT010000007.1"/>
</dbReference>
<reference evidence="2" key="1">
    <citation type="journal article" date="2019" name="Int. J. Syst. Evol. Microbiol.">
        <title>The Global Catalogue of Microorganisms (GCM) 10K type strain sequencing project: providing services to taxonomists for standard genome sequencing and annotation.</title>
        <authorList>
            <consortium name="The Broad Institute Genomics Platform"/>
            <consortium name="The Broad Institute Genome Sequencing Center for Infectious Disease"/>
            <person name="Wu L."/>
            <person name="Ma J."/>
        </authorList>
    </citation>
    <scope>NUCLEOTIDE SEQUENCE [LARGE SCALE GENOMIC DNA]</scope>
    <source>
        <strain evidence="2">CCUG 61889</strain>
    </source>
</reference>
<dbReference type="EMBL" id="JBHRZT010000007">
    <property type="protein sequence ID" value="MFC3882238.1"/>
    <property type="molecule type" value="Genomic_DNA"/>
</dbReference>
<proteinExistence type="predicted"/>
<name>A0ABV8AW88_9BACI</name>
<evidence type="ECO:0000313" key="2">
    <source>
        <dbReference type="Proteomes" id="UP001595752"/>
    </source>
</evidence>
<evidence type="ECO:0000313" key="1">
    <source>
        <dbReference type="EMBL" id="MFC3882238.1"/>
    </source>
</evidence>
<comment type="caution">
    <text evidence="1">The sequence shown here is derived from an EMBL/GenBank/DDBJ whole genome shotgun (WGS) entry which is preliminary data.</text>
</comment>